<evidence type="ECO:0000256" key="1">
    <source>
        <dbReference type="SAM" id="Phobius"/>
    </source>
</evidence>
<feature type="transmembrane region" description="Helical" evidence="1">
    <location>
        <begin position="272"/>
        <end position="290"/>
    </location>
</feature>
<name>A0A6N6VSV1_9HYPH</name>
<feature type="transmembrane region" description="Helical" evidence="1">
    <location>
        <begin position="156"/>
        <end position="185"/>
    </location>
</feature>
<dbReference type="RefSeq" id="WP_152214279.1">
    <property type="nucleotide sequence ID" value="NZ_WESC01000001.1"/>
</dbReference>
<feature type="transmembrane region" description="Helical" evidence="1">
    <location>
        <begin position="302"/>
        <end position="318"/>
    </location>
</feature>
<keyword evidence="1" id="KW-0472">Membrane</keyword>
<proteinExistence type="predicted"/>
<organism evidence="2 3">
    <name type="scientific">Parvibaculum sedimenti</name>
    <dbReference type="NCBI Taxonomy" id="2608632"/>
    <lineage>
        <taxon>Bacteria</taxon>
        <taxon>Pseudomonadati</taxon>
        <taxon>Pseudomonadota</taxon>
        <taxon>Alphaproteobacteria</taxon>
        <taxon>Hyphomicrobiales</taxon>
        <taxon>Parvibaculaceae</taxon>
        <taxon>Parvibaculum</taxon>
    </lineage>
</organism>
<dbReference type="Proteomes" id="UP000468901">
    <property type="component" value="Unassembled WGS sequence"/>
</dbReference>
<feature type="transmembrane region" description="Helical" evidence="1">
    <location>
        <begin position="197"/>
        <end position="218"/>
    </location>
</feature>
<evidence type="ECO:0000313" key="3">
    <source>
        <dbReference type="Proteomes" id="UP000468901"/>
    </source>
</evidence>
<keyword evidence="1" id="KW-1133">Transmembrane helix</keyword>
<evidence type="ECO:0008006" key="4">
    <source>
        <dbReference type="Google" id="ProtNLM"/>
    </source>
</evidence>
<dbReference type="EMBL" id="WESC01000001">
    <property type="protein sequence ID" value="KAB7742726.1"/>
    <property type="molecule type" value="Genomic_DNA"/>
</dbReference>
<protein>
    <recommendedName>
        <fullName evidence="4">Glycosyltransferase RgtA/B/C/D-like domain-containing protein</fullName>
    </recommendedName>
</protein>
<dbReference type="AlphaFoldDB" id="A0A6N6VSV1"/>
<keyword evidence="1" id="KW-0812">Transmembrane</keyword>
<reference evidence="2 3" key="1">
    <citation type="submission" date="2019-09" db="EMBL/GenBank/DDBJ databases">
        <title>Parvibaculum sedimenti sp. nov., isolated from sediment.</title>
        <authorList>
            <person name="Wang Y."/>
        </authorList>
    </citation>
    <scope>NUCLEOTIDE SEQUENCE [LARGE SCALE GENOMIC DNA]</scope>
    <source>
        <strain evidence="2 3">HXT-9</strain>
    </source>
</reference>
<feature type="transmembrane region" description="Helical" evidence="1">
    <location>
        <begin position="78"/>
        <end position="100"/>
    </location>
</feature>
<sequence length="504" mass="55632">MFTGSNTAFVFALVVIVHVANAAISSWFGYLSPDSWAYLRLAKGFQAHLYPTLDHGYFAVFPFGYPFLLALTSPGLDLVHTAIASKFVNALLWISTYLFLRRLRIPALLAAALVITPFSFTISAMTWSENLMIFALVLTLAGIDAMHRAEEHPTRAWLLLATALVIGISSRYVFGFVAASFLVAYLIAFRARARRDVVLILLLSGVLFALYLGVNTWLTGHSTGMDRGPSTDPLGYQAFTFASANMQLVFWAMLPFAFVALIASRDWQPRPLALTTGLVGMAYIAIIAILRLRNHFDPFDQRLLGPGWLMLAIAIALTARENTGVTRQRIAAAALLLMGLWATYSAHGEDAIDLANRGQLRTSLVATMKNYAQAFTPGDDDAEAVITVETPWPRPTVHGDNRLYYGDLDVFEPLSAPLSPRETFGAFSTRVRSSKIDLTHCVVDFSHFASDDELSDVLDDVYPTSLTTEQASFDRILAERFHRIFRARSVVPCASFLDGTPPSR</sequence>
<gene>
    <name evidence="2" type="ORF">F2P47_00915</name>
</gene>
<evidence type="ECO:0000313" key="2">
    <source>
        <dbReference type="EMBL" id="KAB7742726.1"/>
    </source>
</evidence>
<accession>A0A6N6VSV1</accession>
<feature type="transmembrane region" description="Helical" evidence="1">
    <location>
        <begin position="238"/>
        <end position="263"/>
    </location>
</feature>
<feature type="transmembrane region" description="Helical" evidence="1">
    <location>
        <begin position="107"/>
        <end position="127"/>
    </location>
</feature>
<keyword evidence="3" id="KW-1185">Reference proteome</keyword>
<comment type="caution">
    <text evidence="2">The sequence shown here is derived from an EMBL/GenBank/DDBJ whole genome shotgun (WGS) entry which is preliminary data.</text>
</comment>